<evidence type="ECO:0000313" key="2">
    <source>
        <dbReference type="EMBL" id="KAG8566449.1"/>
    </source>
</evidence>
<dbReference type="InterPro" id="IPR057106">
    <property type="entry name" value="NXPE4_C"/>
</dbReference>
<comment type="caution">
    <text evidence="2">The sequence shown here is derived from an EMBL/GenBank/DDBJ whole genome shotgun (WGS) entry which is preliminary data.</text>
</comment>
<dbReference type="AlphaFoldDB" id="A0AAV7AY03"/>
<organism evidence="2 3">
    <name type="scientific">Engystomops pustulosus</name>
    <name type="common">Tungara frog</name>
    <name type="synonym">Physalaemus pustulosus</name>
    <dbReference type="NCBI Taxonomy" id="76066"/>
    <lineage>
        <taxon>Eukaryota</taxon>
        <taxon>Metazoa</taxon>
        <taxon>Chordata</taxon>
        <taxon>Craniata</taxon>
        <taxon>Vertebrata</taxon>
        <taxon>Euteleostomi</taxon>
        <taxon>Amphibia</taxon>
        <taxon>Batrachia</taxon>
        <taxon>Anura</taxon>
        <taxon>Neobatrachia</taxon>
        <taxon>Hyloidea</taxon>
        <taxon>Leptodactylidae</taxon>
        <taxon>Leiuperinae</taxon>
        <taxon>Engystomops</taxon>
    </lineage>
</organism>
<keyword evidence="3" id="KW-1185">Reference proteome</keyword>
<dbReference type="Pfam" id="PF24536">
    <property type="entry name" value="NXPE4_C"/>
    <property type="match status" value="1"/>
</dbReference>
<feature type="non-terminal residue" evidence="2">
    <location>
        <position position="1"/>
    </location>
</feature>
<gene>
    <name evidence="2" type="ORF">GDO81_013255</name>
</gene>
<dbReference type="PANTHER" id="PTHR16165">
    <property type="entry name" value="NXPE FAMILY MEMBER"/>
    <property type="match status" value="1"/>
</dbReference>
<feature type="domain" description="NXPE C-terminal" evidence="1">
    <location>
        <begin position="122"/>
        <end position="345"/>
    </location>
</feature>
<dbReference type="Proteomes" id="UP000824782">
    <property type="component" value="Unassembled WGS sequence"/>
</dbReference>
<name>A0AAV7AY03_ENGPU</name>
<evidence type="ECO:0000313" key="3">
    <source>
        <dbReference type="Proteomes" id="UP000824782"/>
    </source>
</evidence>
<dbReference type="PANTHER" id="PTHR16165:SF3">
    <property type="entry name" value="NXPE FAMILY MEMBER 1"/>
    <property type="match status" value="1"/>
</dbReference>
<protein>
    <recommendedName>
        <fullName evidence="1">NXPE C-terminal domain-containing protein</fullName>
    </recommendedName>
</protein>
<dbReference type="EMBL" id="WNYA01000006">
    <property type="protein sequence ID" value="KAG8566449.1"/>
    <property type="molecule type" value="Genomic_DNA"/>
</dbReference>
<reference evidence="2" key="1">
    <citation type="thesis" date="2020" institute="ProQuest LLC" country="789 East Eisenhower Parkway, Ann Arbor, MI, USA">
        <title>Comparative Genomics and Chromosome Evolution.</title>
        <authorList>
            <person name="Mudd A.B."/>
        </authorList>
    </citation>
    <scope>NUCLEOTIDE SEQUENCE</scope>
    <source>
        <strain evidence="2">237g6f4</strain>
        <tissue evidence="2">Blood</tissue>
    </source>
</reference>
<evidence type="ECO:0000259" key="1">
    <source>
        <dbReference type="Pfam" id="PF24536"/>
    </source>
</evidence>
<proteinExistence type="predicted"/>
<sequence>FIGTFVDRGQQVKSECGFQLNSEKNICEYKNEEDHEAFYCYKPDTLRCGSLVYLQSFNRDVSFLNPSEKMLFNSDNIAVEIPKHHEYIDVQKCTNSSPSTLELCKIGIDSPIPSGFVLQNSWKPSFCRISNFTTQEQMYSCLSDKMIYFMGDSTVRQWLTYLVQTFKGLKMFDLHRVGLETLMVAIDQERNVKIQWKKHSHPIVASRLYMVKDDAYVHEQIDQLAGGSHYVIVICLGQHFRLFPIQVFIRRIINVHKALNRLFLRSPDTKVIIKTENTRDDSHDAERFSNFYGYIHNMIMRDVFRNLPVAVVDAWDMTIAYNTLDVHPPNHVVKSQIDMFLTYIC</sequence>
<accession>A0AAV7AY03</accession>